<evidence type="ECO:0000313" key="2">
    <source>
        <dbReference type="Proteomes" id="UP000001887"/>
    </source>
</evidence>
<evidence type="ECO:0000313" key="1">
    <source>
        <dbReference type="EMBL" id="ADB19235.1"/>
    </source>
</evidence>
<proteinExistence type="predicted"/>
<dbReference type="AlphaFoldDB" id="D2R732"/>
<organism evidence="1 2">
    <name type="scientific">Pirellula staleyi (strain ATCC 27377 / DSM 6068 / ICPB 4128)</name>
    <name type="common">Pirella staleyi</name>
    <dbReference type="NCBI Taxonomy" id="530564"/>
    <lineage>
        <taxon>Bacteria</taxon>
        <taxon>Pseudomonadati</taxon>
        <taxon>Planctomycetota</taxon>
        <taxon>Planctomycetia</taxon>
        <taxon>Pirellulales</taxon>
        <taxon>Pirellulaceae</taxon>
        <taxon>Pirellula</taxon>
    </lineage>
</organism>
<accession>D2R732</accession>
<name>D2R732_PIRSD</name>
<sequence length="109" mass="12359">MWIPTSNPNMGNQPCMGLNRWGNTILNYDGAALAQTVFNNWANLFACGLEMLQLRGNYTWNDSEPPESGRYERLQYSRDKTIAELRLLAEFAGKLHDAQGELYVHHAGI</sequence>
<gene>
    <name evidence="1" type="ordered locus">Psta_4593</name>
</gene>
<dbReference type="EMBL" id="CP001848">
    <property type="protein sequence ID" value="ADB19235.1"/>
    <property type="molecule type" value="Genomic_DNA"/>
</dbReference>
<keyword evidence="2" id="KW-1185">Reference proteome</keyword>
<dbReference type="OrthoDB" id="88171at2"/>
<reference evidence="1 2" key="1">
    <citation type="journal article" date="2009" name="Stand. Genomic Sci.">
        <title>Complete genome sequence of Pirellula staleyi type strain (ATCC 27377).</title>
        <authorList>
            <person name="Clum A."/>
            <person name="Tindall B.J."/>
            <person name="Sikorski J."/>
            <person name="Ivanova N."/>
            <person name="Mavrommatis K."/>
            <person name="Lucas S."/>
            <person name="Glavina del Rio T."/>
            <person name="Nolan M."/>
            <person name="Chen F."/>
            <person name="Tice H."/>
            <person name="Pitluck S."/>
            <person name="Cheng J.F."/>
            <person name="Chertkov O."/>
            <person name="Brettin T."/>
            <person name="Han C."/>
            <person name="Detter J.C."/>
            <person name="Kuske C."/>
            <person name="Bruce D."/>
            <person name="Goodwin L."/>
            <person name="Ovchinikova G."/>
            <person name="Pati A."/>
            <person name="Mikhailova N."/>
            <person name="Chen A."/>
            <person name="Palaniappan K."/>
            <person name="Land M."/>
            <person name="Hauser L."/>
            <person name="Chang Y.J."/>
            <person name="Jeffries C.D."/>
            <person name="Chain P."/>
            <person name="Rohde M."/>
            <person name="Goker M."/>
            <person name="Bristow J."/>
            <person name="Eisen J.A."/>
            <person name="Markowitz V."/>
            <person name="Hugenholtz P."/>
            <person name="Kyrpides N.C."/>
            <person name="Klenk H.P."/>
            <person name="Lapidus A."/>
        </authorList>
    </citation>
    <scope>NUCLEOTIDE SEQUENCE [LARGE SCALE GENOMIC DNA]</scope>
    <source>
        <strain evidence="2">ATCC 27377 / DSM 6068 / ICPB 4128</strain>
    </source>
</reference>
<dbReference type="Proteomes" id="UP000001887">
    <property type="component" value="Chromosome"/>
</dbReference>
<dbReference type="HOGENOM" id="CLU_139018_0_0_0"/>
<protein>
    <submittedName>
        <fullName evidence="1">Uncharacterized protein</fullName>
    </submittedName>
</protein>
<dbReference type="eggNOG" id="ENOG50331ET">
    <property type="taxonomic scope" value="Bacteria"/>
</dbReference>
<dbReference type="KEGG" id="psl:Psta_4593"/>